<evidence type="ECO:0000256" key="8">
    <source>
        <dbReference type="RuleBase" id="RU000461"/>
    </source>
</evidence>
<evidence type="ECO:0000256" key="3">
    <source>
        <dbReference type="ARBA" id="ARBA00022617"/>
    </source>
</evidence>
<dbReference type="InterPro" id="IPR050121">
    <property type="entry name" value="Cytochrome_P450_monoxygenase"/>
</dbReference>
<evidence type="ECO:0000256" key="5">
    <source>
        <dbReference type="ARBA" id="ARBA00023002"/>
    </source>
</evidence>
<comment type="caution">
    <text evidence="10">The sequence shown here is derived from an EMBL/GenBank/DDBJ whole genome shotgun (WGS) entry which is preliminary data.</text>
</comment>
<dbReference type="InterPro" id="IPR001128">
    <property type="entry name" value="Cyt_P450"/>
</dbReference>
<dbReference type="PROSITE" id="PS00086">
    <property type="entry name" value="CYTOCHROME_P450"/>
    <property type="match status" value="1"/>
</dbReference>
<proteinExistence type="inferred from homology"/>
<evidence type="ECO:0000256" key="4">
    <source>
        <dbReference type="ARBA" id="ARBA00022723"/>
    </source>
</evidence>
<dbReference type="CDD" id="cd11058">
    <property type="entry name" value="CYP60B-like"/>
    <property type="match status" value="1"/>
</dbReference>
<dbReference type="PANTHER" id="PTHR24305:SF29">
    <property type="entry name" value="BENZOATE-PARA-HYDROXYLASE"/>
    <property type="match status" value="1"/>
</dbReference>
<keyword evidence="7 8" id="KW-0503">Monooxygenase</keyword>
<evidence type="ECO:0000256" key="2">
    <source>
        <dbReference type="ARBA" id="ARBA00010617"/>
    </source>
</evidence>
<keyword evidence="9" id="KW-0812">Transmembrane</keyword>
<keyword evidence="9" id="KW-1133">Transmembrane helix</keyword>
<keyword evidence="9" id="KW-0472">Membrane</keyword>
<comment type="cofactor">
    <cofactor evidence="1">
        <name>heme</name>
        <dbReference type="ChEBI" id="CHEBI:30413"/>
    </cofactor>
</comment>
<evidence type="ECO:0000256" key="9">
    <source>
        <dbReference type="SAM" id="Phobius"/>
    </source>
</evidence>
<organism evidence="10 11">
    <name type="scientific">Diaporthe australafricana</name>
    <dbReference type="NCBI Taxonomy" id="127596"/>
    <lineage>
        <taxon>Eukaryota</taxon>
        <taxon>Fungi</taxon>
        <taxon>Dikarya</taxon>
        <taxon>Ascomycota</taxon>
        <taxon>Pezizomycotina</taxon>
        <taxon>Sordariomycetes</taxon>
        <taxon>Sordariomycetidae</taxon>
        <taxon>Diaporthales</taxon>
        <taxon>Diaporthaceae</taxon>
        <taxon>Diaporthe</taxon>
    </lineage>
</organism>
<dbReference type="PRINTS" id="PR00385">
    <property type="entry name" value="P450"/>
</dbReference>
<dbReference type="Gene3D" id="1.10.630.10">
    <property type="entry name" value="Cytochrome P450"/>
    <property type="match status" value="1"/>
</dbReference>
<evidence type="ECO:0000313" key="10">
    <source>
        <dbReference type="EMBL" id="KAL1875175.1"/>
    </source>
</evidence>
<evidence type="ECO:0000256" key="1">
    <source>
        <dbReference type="ARBA" id="ARBA00001971"/>
    </source>
</evidence>
<accession>A0ABR3XHP5</accession>
<evidence type="ECO:0008006" key="12">
    <source>
        <dbReference type="Google" id="ProtNLM"/>
    </source>
</evidence>
<name>A0ABR3XHP5_9PEZI</name>
<keyword evidence="3 8" id="KW-0349">Heme</keyword>
<dbReference type="Proteomes" id="UP001583177">
    <property type="component" value="Unassembled WGS sequence"/>
</dbReference>
<dbReference type="Pfam" id="PF00067">
    <property type="entry name" value="p450"/>
    <property type="match status" value="1"/>
</dbReference>
<feature type="transmembrane region" description="Helical" evidence="9">
    <location>
        <begin position="16"/>
        <end position="34"/>
    </location>
</feature>
<evidence type="ECO:0000256" key="7">
    <source>
        <dbReference type="ARBA" id="ARBA00023033"/>
    </source>
</evidence>
<dbReference type="InterPro" id="IPR036396">
    <property type="entry name" value="Cyt_P450_sf"/>
</dbReference>
<dbReference type="InterPro" id="IPR017972">
    <property type="entry name" value="Cyt_P450_CS"/>
</dbReference>
<dbReference type="InterPro" id="IPR002401">
    <property type="entry name" value="Cyt_P450_E_grp-I"/>
</dbReference>
<keyword evidence="11" id="KW-1185">Reference proteome</keyword>
<dbReference type="PRINTS" id="PR00463">
    <property type="entry name" value="EP450I"/>
</dbReference>
<keyword evidence="6 8" id="KW-0408">Iron</keyword>
<keyword evidence="5 8" id="KW-0560">Oxidoreductase</keyword>
<gene>
    <name evidence="10" type="ORF">Daus18300_003243</name>
</gene>
<evidence type="ECO:0000313" key="11">
    <source>
        <dbReference type="Proteomes" id="UP001583177"/>
    </source>
</evidence>
<protein>
    <recommendedName>
        <fullName evidence="12">Isotrichodermin C-15 hydroxylase</fullName>
    </recommendedName>
</protein>
<reference evidence="10 11" key="1">
    <citation type="journal article" date="2024" name="IMA Fungus">
        <title>IMA Genome - F19 : A genome assembly and annotation guide to empower mycologists, including annotated draft genome sequences of Ceratocystis pirilliformis, Diaporthe australafricana, Fusarium ophioides, Paecilomyces lecythidis, and Sporothrix stenoceras.</title>
        <authorList>
            <person name="Aylward J."/>
            <person name="Wilson A.M."/>
            <person name="Visagie C.M."/>
            <person name="Spraker J."/>
            <person name="Barnes I."/>
            <person name="Buitendag C."/>
            <person name="Ceriani C."/>
            <person name="Del Mar Angel L."/>
            <person name="du Plessis D."/>
            <person name="Fuchs T."/>
            <person name="Gasser K."/>
            <person name="Kramer D."/>
            <person name="Li W."/>
            <person name="Munsamy K."/>
            <person name="Piso A."/>
            <person name="Price J.L."/>
            <person name="Sonnekus B."/>
            <person name="Thomas C."/>
            <person name="van der Nest A."/>
            <person name="van Dijk A."/>
            <person name="van Heerden A."/>
            <person name="van Vuuren N."/>
            <person name="Yilmaz N."/>
            <person name="Duong T.A."/>
            <person name="van der Merwe N.A."/>
            <person name="Wingfield M.J."/>
            <person name="Wingfield B.D."/>
        </authorList>
    </citation>
    <scope>NUCLEOTIDE SEQUENCE [LARGE SCALE GENOMIC DNA]</scope>
    <source>
        <strain evidence="10 11">CMW 18300</strain>
    </source>
</reference>
<evidence type="ECO:0000256" key="6">
    <source>
        <dbReference type="ARBA" id="ARBA00023004"/>
    </source>
</evidence>
<dbReference type="EMBL" id="JAWRVE010000020">
    <property type="protein sequence ID" value="KAL1875175.1"/>
    <property type="molecule type" value="Genomic_DNA"/>
</dbReference>
<dbReference type="PANTHER" id="PTHR24305">
    <property type="entry name" value="CYTOCHROME P450"/>
    <property type="match status" value="1"/>
</dbReference>
<comment type="similarity">
    <text evidence="2 8">Belongs to the cytochrome P450 family.</text>
</comment>
<dbReference type="SUPFAM" id="SSF48264">
    <property type="entry name" value="Cytochrome P450"/>
    <property type="match status" value="1"/>
</dbReference>
<sequence>MENLTDVRAMISFRSIPLYFLAGTLLFVAGKLFYNLFLHPLRKYPGPFLAGSTRVYYLWYDVRGLSHWKVNEWHQKYGPVIRIAPNELSYTDGRAWPAIYGFPNKEGTAGNFEKDPQWWNKTISGVVNILDADDAGHRRMRRLQNPAFSDKALRAQESVIRGYAALLIHKLHGLCSSGGSSEDVGGAGATVVDLTAWYNFTTFDVIGDLAFGEPFYCLQNAKWHWWLQAVFDIFKAGTMLRAARRFPEPLATLLCLFIPRKLIQTRKEQFVFGIERVNKRLEQTTDRPDFMSYILNAEGEKGMTLEEMYTAAQVLIVAGSETSATALCGATYLLLSNPATLARLTAEVRGAFASEADILLQSTQALPYLSAVIEESLRLCPPGPGTFPRRVPEGGREVCGRFVPGGMTVGVHQVATHRSPANFKEPLAFRPERWLGDPAFEGDDRACFHPFSFGPRNCIGKNLAYAETRTVLSRMVWNFDMKLHPDSVGWLDRQKTYTTWQKDEMKVEIKPRARV</sequence>
<keyword evidence="4 8" id="KW-0479">Metal-binding</keyword>